<protein>
    <submittedName>
        <fullName evidence="1 3">Uncharacterized protein</fullName>
    </submittedName>
</protein>
<dbReference type="WBParaSite" id="SBAD_0001049501-mRNA-1">
    <property type="protein sequence ID" value="SBAD_0001049501-mRNA-1"/>
    <property type="gene ID" value="SBAD_0001049501"/>
</dbReference>
<dbReference type="AlphaFoldDB" id="A0A183J2N4"/>
<reference evidence="1 2" key="2">
    <citation type="submission" date="2018-11" db="EMBL/GenBank/DDBJ databases">
        <authorList>
            <consortium name="Pathogen Informatics"/>
        </authorList>
    </citation>
    <scope>NUCLEOTIDE SEQUENCE [LARGE SCALE GENOMIC DNA]</scope>
</reference>
<dbReference type="EMBL" id="UZAM01013654">
    <property type="protein sequence ID" value="VDP29222.1"/>
    <property type="molecule type" value="Genomic_DNA"/>
</dbReference>
<evidence type="ECO:0000313" key="1">
    <source>
        <dbReference type="EMBL" id="VDP29222.1"/>
    </source>
</evidence>
<organism evidence="3">
    <name type="scientific">Soboliphyme baturini</name>
    <dbReference type="NCBI Taxonomy" id="241478"/>
    <lineage>
        <taxon>Eukaryota</taxon>
        <taxon>Metazoa</taxon>
        <taxon>Ecdysozoa</taxon>
        <taxon>Nematoda</taxon>
        <taxon>Enoplea</taxon>
        <taxon>Dorylaimia</taxon>
        <taxon>Dioctophymatida</taxon>
        <taxon>Dioctophymatoidea</taxon>
        <taxon>Soboliphymatidae</taxon>
        <taxon>Soboliphyme</taxon>
    </lineage>
</organism>
<gene>
    <name evidence="1" type="ORF">SBAD_LOCUS10132</name>
</gene>
<evidence type="ECO:0000313" key="2">
    <source>
        <dbReference type="Proteomes" id="UP000270296"/>
    </source>
</evidence>
<dbReference type="Proteomes" id="UP000270296">
    <property type="component" value="Unassembled WGS sequence"/>
</dbReference>
<keyword evidence="2" id="KW-1185">Reference proteome</keyword>
<sequence length="215" mass="24579">MNLVSPLQAADKWRHLLRIQERILLHQLSQKYQKIFKTDVEGFIDRSNLVVVIVESGRWSAMVMMSCLLTAALLAALTTLPRLDGKLTTPFDIAVHWRTWPSFAVNRAKQLIANHRVQIRRYSSLHENKVFAPPSAPPFDWRSSWLASRSSFASCSTLAVNHVEWPTVKLASNASYHLVIEASFCPTFDHRRLSMHRFQPAPSVPKIVDTRIRVP</sequence>
<evidence type="ECO:0000313" key="3">
    <source>
        <dbReference type="WBParaSite" id="SBAD_0001049501-mRNA-1"/>
    </source>
</evidence>
<name>A0A183J2N4_9BILA</name>
<reference evidence="3" key="1">
    <citation type="submission" date="2016-06" db="UniProtKB">
        <authorList>
            <consortium name="WormBaseParasite"/>
        </authorList>
    </citation>
    <scope>IDENTIFICATION</scope>
</reference>
<accession>A0A183J2N4</accession>
<proteinExistence type="predicted"/>